<dbReference type="Pfam" id="PF02390">
    <property type="entry name" value="Methyltransf_4"/>
    <property type="match status" value="1"/>
</dbReference>
<dbReference type="EMBL" id="DF237317">
    <property type="protein sequence ID" value="GAQ87655.1"/>
    <property type="molecule type" value="Genomic_DNA"/>
</dbReference>
<dbReference type="EC" id="2.1.1.33" evidence="2"/>
<evidence type="ECO:0000256" key="1">
    <source>
        <dbReference type="ARBA" id="ARBA00000142"/>
    </source>
</evidence>
<dbReference type="InterPro" id="IPR029063">
    <property type="entry name" value="SAM-dependent_MTases_sf"/>
</dbReference>
<accession>A0A1Y1I9K8</accession>
<evidence type="ECO:0000256" key="3">
    <source>
        <dbReference type="ARBA" id="ARBA00022603"/>
    </source>
</evidence>
<dbReference type="PANTHER" id="PTHR23417:SF21">
    <property type="entry name" value="TRNA (GUANINE-N(7)-)-METHYLTRANSFERASE"/>
    <property type="match status" value="1"/>
</dbReference>
<gene>
    <name evidence="8" type="ORF">KFL_003680050</name>
</gene>
<dbReference type="PROSITE" id="PS51625">
    <property type="entry name" value="SAM_MT_TRMB"/>
    <property type="match status" value="1"/>
</dbReference>
<comment type="catalytic activity">
    <reaction evidence="1">
        <text>guanosine(46) in tRNA + S-adenosyl-L-methionine = N(7)-methylguanosine(46) in tRNA + S-adenosyl-L-homocysteine</text>
        <dbReference type="Rhea" id="RHEA:42708"/>
        <dbReference type="Rhea" id="RHEA-COMP:10188"/>
        <dbReference type="Rhea" id="RHEA-COMP:10189"/>
        <dbReference type="ChEBI" id="CHEBI:57856"/>
        <dbReference type="ChEBI" id="CHEBI:59789"/>
        <dbReference type="ChEBI" id="CHEBI:74269"/>
        <dbReference type="ChEBI" id="CHEBI:74480"/>
        <dbReference type="EC" id="2.1.1.33"/>
    </reaction>
</comment>
<evidence type="ECO:0000313" key="9">
    <source>
        <dbReference type="Proteomes" id="UP000054558"/>
    </source>
</evidence>
<reference evidence="8 9" key="1">
    <citation type="journal article" date="2014" name="Nat. Commun.">
        <title>Klebsormidium flaccidum genome reveals primary factors for plant terrestrial adaptation.</title>
        <authorList>
            <person name="Hori K."/>
            <person name="Maruyama F."/>
            <person name="Fujisawa T."/>
            <person name="Togashi T."/>
            <person name="Yamamoto N."/>
            <person name="Seo M."/>
            <person name="Sato S."/>
            <person name="Yamada T."/>
            <person name="Mori H."/>
            <person name="Tajima N."/>
            <person name="Moriyama T."/>
            <person name="Ikeuchi M."/>
            <person name="Watanabe M."/>
            <person name="Wada H."/>
            <person name="Kobayashi K."/>
            <person name="Saito M."/>
            <person name="Masuda T."/>
            <person name="Sasaki-Sekimoto Y."/>
            <person name="Mashiguchi K."/>
            <person name="Awai K."/>
            <person name="Shimojima M."/>
            <person name="Masuda S."/>
            <person name="Iwai M."/>
            <person name="Nobusawa T."/>
            <person name="Narise T."/>
            <person name="Kondo S."/>
            <person name="Saito H."/>
            <person name="Sato R."/>
            <person name="Murakawa M."/>
            <person name="Ihara Y."/>
            <person name="Oshima-Yamada Y."/>
            <person name="Ohtaka K."/>
            <person name="Satoh M."/>
            <person name="Sonobe K."/>
            <person name="Ishii M."/>
            <person name="Ohtani R."/>
            <person name="Kanamori-Sato M."/>
            <person name="Honoki R."/>
            <person name="Miyazaki D."/>
            <person name="Mochizuki H."/>
            <person name="Umetsu J."/>
            <person name="Higashi K."/>
            <person name="Shibata D."/>
            <person name="Kamiya Y."/>
            <person name="Sato N."/>
            <person name="Nakamura Y."/>
            <person name="Tabata S."/>
            <person name="Ida S."/>
            <person name="Kurokawa K."/>
            <person name="Ohta H."/>
        </authorList>
    </citation>
    <scope>NUCLEOTIDE SEQUENCE [LARGE SCALE GENOMIC DNA]</scope>
    <source>
        <strain evidence="8 9">NIES-2285</strain>
    </source>
</reference>
<dbReference type="AlphaFoldDB" id="A0A1Y1I9K8"/>
<keyword evidence="6" id="KW-0819">tRNA processing</keyword>
<dbReference type="GO" id="GO:0008176">
    <property type="term" value="F:tRNA (guanine(46)-N7)-methyltransferase activity"/>
    <property type="evidence" value="ECO:0000318"/>
    <property type="project" value="GO_Central"/>
</dbReference>
<dbReference type="STRING" id="105231.A0A1Y1I9K8"/>
<dbReference type="InterPro" id="IPR003358">
    <property type="entry name" value="tRNA_(Gua-N-7)_MeTrfase_Trmb"/>
</dbReference>
<sequence length="347" mass="37664">MTFHTAALPAATLSGQGTRLDVQPDLVAAEGFPEAAASDIGEAEVDMHGVKTRGEGSEGASTSRGFGDKGGKSNPGALRFRERIMIDRVFEELGLDKLSAQVGGIGKKVRHHVNPLRAEFQVKTPPPVWADVFADPSLPLHVDIGCAQGRFVLTLAKRSEGATNFLGLEIRSQLVERANRWSAGLELRNAHFLVANATISLDSILATYPGPLTYVTILCPDPHFKNRVKNRRVVQPSLVEAICQKLVPGGKVFVQSDVLEVADDMKYQIQAAGGTWLSLAGEHARTDQCTPQGWLLESPLGVPTERETFAVANGESIYRALFVRNEREFRCIGDLEKDAEGQKSQVV</sequence>
<dbReference type="GO" id="GO:0043527">
    <property type="term" value="C:tRNA methyltransferase complex"/>
    <property type="evidence" value="ECO:0000318"/>
    <property type="project" value="GO_Central"/>
</dbReference>
<evidence type="ECO:0000256" key="2">
    <source>
        <dbReference type="ARBA" id="ARBA00011977"/>
    </source>
</evidence>
<evidence type="ECO:0000256" key="4">
    <source>
        <dbReference type="ARBA" id="ARBA00022679"/>
    </source>
</evidence>
<dbReference type="GO" id="GO:0036265">
    <property type="term" value="P:RNA (guanine-N7)-methylation"/>
    <property type="evidence" value="ECO:0000318"/>
    <property type="project" value="GO_Central"/>
</dbReference>
<keyword evidence="3 8" id="KW-0489">Methyltransferase</keyword>
<proteinExistence type="predicted"/>
<evidence type="ECO:0000256" key="6">
    <source>
        <dbReference type="ARBA" id="ARBA00022694"/>
    </source>
</evidence>
<dbReference type="GO" id="GO:0030488">
    <property type="term" value="P:tRNA methylation"/>
    <property type="evidence" value="ECO:0000318"/>
    <property type="project" value="GO_Central"/>
</dbReference>
<keyword evidence="5" id="KW-0949">S-adenosyl-L-methionine</keyword>
<dbReference type="CDD" id="cd02440">
    <property type="entry name" value="AdoMet_MTases"/>
    <property type="match status" value="1"/>
</dbReference>
<dbReference type="PANTHER" id="PTHR23417">
    <property type="entry name" value="3-DEOXY-D-MANNO-OCTULOSONIC-ACID TRANSFERASE/TRNA GUANINE-N 7 - -METHYLTRANSFERASE"/>
    <property type="match status" value="1"/>
</dbReference>
<organism evidence="8 9">
    <name type="scientific">Klebsormidium nitens</name>
    <name type="common">Green alga</name>
    <name type="synonym">Ulothrix nitens</name>
    <dbReference type="NCBI Taxonomy" id="105231"/>
    <lineage>
        <taxon>Eukaryota</taxon>
        <taxon>Viridiplantae</taxon>
        <taxon>Streptophyta</taxon>
        <taxon>Klebsormidiophyceae</taxon>
        <taxon>Klebsormidiales</taxon>
        <taxon>Klebsormidiaceae</taxon>
        <taxon>Klebsormidium</taxon>
    </lineage>
</organism>
<evidence type="ECO:0000256" key="5">
    <source>
        <dbReference type="ARBA" id="ARBA00022691"/>
    </source>
</evidence>
<evidence type="ECO:0000313" key="8">
    <source>
        <dbReference type="EMBL" id="GAQ87655.1"/>
    </source>
</evidence>
<dbReference type="OMA" id="DPWFKRR"/>
<dbReference type="SUPFAM" id="SSF53335">
    <property type="entry name" value="S-adenosyl-L-methionine-dependent methyltransferases"/>
    <property type="match status" value="1"/>
</dbReference>
<evidence type="ECO:0000256" key="7">
    <source>
        <dbReference type="SAM" id="MobiDB-lite"/>
    </source>
</evidence>
<protein>
    <recommendedName>
        <fullName evidence="2">tRNA (guanine(46)-N(7))-methyltransferase</fullName>
        <ecNumber evidence="2">2.1.1.33</ecNumber>
    </recommendedName>
</protein>
<keyword evidence="9" id="KW-1185">Reference proteome</keyword>
<name>A0A1Y1I9K8_KLENI</name>
<dbReference type="Proteomes" id="UP000054558">
    <property type="component" value="Unassembled WGS sequence"/>
</dbReference>
<dbReference type="OrthoDB" id="47276at2759"/>
<dbReference type="Gene3D" id="3.40.50.150">
    <property type="entry name" value="Vaccinia Virus protein VP39"/>
    <property type="match status" value="1"/>
</dbReference>
<keyword evidence="4 8" id="KW-0808">Transferase</keyword>
<feature type="region of interest" description="Disordered" evidence="7">
    <location>
        <begin position="51"/>
        <end position="74"/>
    </location>
</feature>